<dbReference type="HAMAP" id="MF_01274">
    <property type="entry name" value="Pantothen_kinase_3"/>
    <property type="match status" value="1"/>
</dbReference>
<comment type="caution">
    <text evidence="17">The sequence shown here is derived from an EMBL/GenBank/DDBJ whole genome shotgun (WGS) entry which is preliminary data.</text>
</comment>
<dbReference type="SUPFAM" id="SSF53067">
    <property type="entry name" value="Actin-like ATPase domain"/>
    <property type="match status" value="2"/>
</dbReference>
<dbReference type="EMBL" id="JWME01000011">
    <property type="protein sequence ID" value="KJY49823.1"/>
    <property type="molecule type" value="Genomic_DNA"/>
</dbReference>
<keyword evidence="13 16" id="KW-0173">Coenzyme A biosynthesis</keyword>
<evidence type="ECO:0000256" key="5">
    <source>
        <dbReference type="ARBA" id="ARBA00011738"/>
    </source>
</evidence>
<dbReference type="GO" id="GO:0046872">
    <property type="term" value="F:metal ion binding"/>
    <property type="evidence" value="ECO:0007669"/>
    <property type="project" value="UniProtKB-KW"/>
</dbReference>
<dbReference type="Gene3D" id="3.30.420.40">
    <property type="match status" value="2"/>
</dbReference>
<comment type="subunit">
    <text evidence="5 16">Homodimer.</text>
</comment>
<comment type="catalytic activity">
    <reaction evidence="1 16">
        <text>(R)-pantothenate + ATP = (R)-4'-phosphopantothenate + ADP + H(+)</text>
        <dbReference type="Rhea" id="RHEA:16373"/>
        <dbReference type="ChEBI" id="CHEBI:10986"/>
        <dbReference type="ChEBI" id="CHEBI:15378"/>
        <dbReference type="ChEBI" id="CHEBI:29032"/>
        <dbReference type="ChEBI" id="CHEBI:30616"/>
        <dbReference type="ChEBI" id="CHEBI:456216"/>
        <dbReference type="EC" id="2.7.1.33"/>
    </reaction>
</comment>
<keyword evidence="12 16" id="KW-0630">Potassium</keyword>
<dbReference type="UniPathway" id="UPA00241">
    <property type="reaction ID" value="UER00352"/>
</dbReference>
<dbReference type="Proteomes" id="UP000033648">
    <property type="component" value="Unassembled WGS sequence"/>
</dbReference>
<dbReference type="NCBIfam" id="NF009855">
    <property type="entry name" value="PRK13321.1"/>
    <property type="match status" value="1"/>
</dbReference>
<feature type="binding site" evidence="16">
    <location>
        <begin position="6"/>
        <end position="13"/>
    </location>
    <ligand>
        <name>ATP</name>
        <dbReference type="ChEBI" id="CHEBI:30616"/>
    </ligand>
</feature>
<comment type="cofactor">
    <cofactor evidence="2">
        <name>K(+)</name>
        <dbReference type="ChEBI" id="CHEBI:29103"/>
    </cofactor>
</comment>
<feature type="binding site" evidence="16">
    <location>
        <position position="129"/>
    </location>
    <ligand>
        <name>K(+)</name>
        <dbReference type="ChEBI" id="CHEBI:29103"/>
    </ligand>
</feature>
<feature type="binding site" evidence="16">
    <location>
        <begin position="107"/>
        <end position="110"/>
    </location>
    <ligand>
        <name>substrate</name>
    </ligand>
</feature>
<keyword evidence="8 16" id="KW-0808">Transferase</keyword>
<evidence type="ECO:0000256" key="3">
    <source>
        <dbReference type="ARBA" id="ARBA00004496"/>
    </source>
</evidence>
<reference evidence="17 18" key="1">
    <citation type="submission" date="2014-12" db="EMBL/GenBank/DDBJ databases">
        <title>Comparative genomics of the lactic acid bacteria isolated from the honey bee gut.</title>
        <authorList>
            <person name="Ellegaard K.M."/>
            <person name="Tamarit D."/>
            <person name="Javelind E."/>
            <person name="Olofsson T."/>
            <person name="Andersson S.G."/>
            <person name="Vasquez A."/>
        </authorList>
    </citation>
    <scope>NUCLEOTIDE SEQUENCE [LARGE SCALE GENOMIC DNA]</scope>
    <source>
        <strain evidence="17 18">Bin2</strain>
    </source>
</reference>
<evidence type="ECO:0000256" key="6">
    <source>
        <dbReference type="ARBA" id="ARBA00012102"/>
    </source>
</evidence>
<comment type="subcellular location">
    <subcellularLocation>
        <location evidence="3 16">Cytoplasm</location>
    </subcellularLocation>
</comment>
<evidence type="ECO:0000256" key="9">
    <source>
        <dbReference type="ARBA" id="ARBA00022741"/>
    </source>
</evidence>
<dbReference type="AlphaFoldDB" id="A0A0F4KUT8"/>
<sequence length="265" mass="28635">MLLAIDIGNTNIEVGFMEGDQVAASYRLTTRIDHTADEFGLLLGQLMALAGYKTADVQDAIISSVAPAVMHAVRSCLIRFFSIDPMVVGPGVKTGMNIRLDDPRSLGADCLADCVGAFHRYGGPVLVIDFGTATTFNYVDDRGAIRSGLIVPGIRSGAQALAGQTAQLPQVEITRPQTIMATGTRTAMQAGLYYNFLGGLERIIRQYRSEIGRDFHVVATGGMGRTFSEDTDLIEVYDPELIFAGMYRIHQLNADGRPHAAPARH</sequence>
<comment type="caution">
    <text evidence="16">Lacks conserved residue(s) required for the propagation of feature annotation.</text>
</comment>
<evidence type="ECO:0000256" key="15">
    <source>
        <dbReference type="ARBA" id="ARBA00040883"/>
    </source>
</evidence>
<evidence type="ECO:0000313" key="17">
    <source>
        <dbReference type="EMBL" id="KJY49823.1"/>
    </source>
</evidence>
<accession>A0A0F4KUT8</accession>
<evidence type="ECO:0000256" key="10">
    <source>
        <dbReference type="ARBA" id="ARBA00022777"/>
    </source>
</evidence>
<organism evidence="17 18">
    <name type="scientific">Bifidobacterium asteroides</name>
    <dbReference type="NCBI Taxonomy" id="1684"/>
    <lineage>
        <taxon>Bacteria</taxon>
        <taxon>Bacillati</taxon>
        <taxon>Actinomycetota</taxon>
        <taxon>Actinomycetes</taxon>
        <taxon>Bifidobacteriales</taxon>
        <taxon>Bifidobacteriaceae</taxon>
        <taxon>Bifidobacterium</taxon>
    </lineage>
</organism>
<evidence type="ECO:0000256" key="11">
    <source>
        <dbReference type="ARBA" id="ARBA00022840"/>
    </source>
</evidence>
<comment type="pathway">
    <text evidence="4 16">Cofactor biosynthesis; coenzyme A biosynthesis; CoA from (R)-pantothenate: step 1/5.</text>
</comment>
<evidence type="ECO:0000256" key="2">
    <source>
        <dbReference type="ARBA" id="ARBA00001958"/>
    </source>
</evidence>
<proteinExistence type="inferred from homology"/>
<keyword evidence="11 16" id="KW-0067">ATP-binding</keyword>
<dbReference type="PANTHER" id="PTHR34265:SF1">
    <property type="entry name" value="TYPE III PANTOTHENATE KINASE"/>
    <property type="match status" value="1"/>
</dbReference>
<name>A0A0F4KUT8_9BIFI</name>
<keyword evidence="10 16" id="KW-0418">Kinase</keyword>
<gene>
    <name evidence="16 17" type="primary">coaX</name>
    <name evidence="17" type="ORF">JF69_11330</name>
</gene>
<evidence type="ECO:0000256" key="8">
    <source>
        <dbReference type="ARBA" id="ARBA00022679"/>
    </source>
</evidence>
<evidence type="ECO:0000256" key="14">
    <source>
        <dbReference type="ARBA" id="ARBA00038036"/>
    </source>
</evidence>
<evidence type="ECO:0000256" key="13">
    <source>
        <dbReference type="ARBA" id="ARBA00022993"/>
    </source>
</evidence>
<comment type="cofactor">
    <cofactor evidence="16">
        <name>NH4(+)</name>
        <dbReference type="ChEBI" id="CHEBI:28938"/>
    </cofactor>
    <cofactor evidence="16">
        <name>K(+)</name>
        <dbReference type="ChEBI" id="CHEBI:29103"/>
    </cofactor>
    <text evidence="16">A monovalent cation. Ammonium or potassium.</text>
</comment>
<feature type="binding site" evidence="16">
    <location>
        <position position="184"/>
    </location>
    <ligand>
        <name>substrate</name>
    </ligand>
</feature>
<dbReference type="GO" id="GO:0004594">
    <property type="term" value="F:pantothenate kinase activity"/>
    <property type="evidence" value="ECO:0007669"/>
    <property type="project" value="UniProtKB-UniRule"/>
</dbReference>
<dbReference type="RefSeq" id="WP_045924713.1">
    <property type="nucleotide sequence ID" value="NZ_CP132384.1"/>
</dbReference>
<dbReference type="InterPro" id="IPR004619">
    <property type="entry name" value="Type_III_PanK"/>
</dbReference>
<comment type="similarity">
    <text evidence="14 16">Belongs to the type III pantothenate kinase family.</text>
</comment>
<keyword evidence="7 16" id="KW-0963">Cytoplasm</keyword>
<evidence type="ECO:0000313" key="18">
    <source>
        <dbReference type="Proteomes" id="UP000033648"/>
    </source>
</evidence>
<dbReference type="PATRIC" id="fig|1684.4.peg.1223"/>
<dbReference type="Pfam" id="PF03309">
    <property type="entry name" value="Pan_kinase"/>
    <property type="match status" value="1"/>
</dbReference>
<dbReference type="EC" id="2.7.1.33" evidence="6 16"/>
<keyword evidence="9 16" id="KW-0547">Nucleotide-binding</keyword>
<dbReference type="InterPro" id="IPR043129">
    <property type="entry name" value="ATPase_NBD"/>
</dbReference>
<comment type="function">
    <text evidence="16">Catalyzes the phosphorylation of pantothenate (Pan), the first step in CoA biosynthesis.</text>
</comment>
<evidence type="ECO:0000256" key="4">
    <source>
        <dbReference type="ARBA" id="ARBA00005225"/>
    </source>
</evidence>
<feature type="binding site" evidence="16">
    <location>
        <position position="132"/>
    </location>
    <ligand>
        <name>ATP</name>
        <dbReference type="ChEBI" id="CHEBI:30616"/>
    </ligand>
</feature>
<evidence type="ECO:0000256" key="16">
    <source>
        <dbReference type="HAMAP-Rule" id="MF_01274"/>
    </source>
</evidence>
<protein>
    <recommendedName>
        <fullName evidence="15 16">Type III pantothenate kinase</fullName>
        <ecNumber evidence="6 16">2.7.1.33</ecNumber>
    </recommendedName>
    <alternativeName>
        <fullName evidence="16">PanK-III</fullName>
    </alternativeName>
    <alternativeName>
        <fullName evidence="16">Pantothenic acid kinase</fullName>
    </alternativeName>
</protein>
<evidence type="ECO:0000256" key="1">
    <source>
        <dbReference type="ARBA" id="ARBA00001206"/>
    </source>
</evidence>
<dbReference type="CDD" id="cd24015">
    <property type="entry name" value="ASKHA_NBD_PanK-III"/>
    <property type="match status" value="1"/>
</dbReference>
<dbReference type="OrthoDB" id="9804707at2"/>
<dbReference type="GO" id="GO:0015937">
    <property type="term" value="P:coenzyme A biosynthetic process"/>
    <property type="evidence" value="ECO:0007669"/>
    <property type="project" value="UniProtKB-UniRule"/>
</dbReference>
<dbReference type="NCBIfam" id="TIGR00671">
    <property type="entry name" value="baf"/>
    <property type="match status" value="1"/>
</dbReference>
<dbReference type="PANTHER" id="PTHR34265">
    <property type="entry name" value="TYPE III PANTOTHENATE KINASE"/>
    <property type="match status" value="1"/>
</dbReference>
<dbReference type="GO" id="GO:0005524">
    <property type="term" value="F:ATP binding"/>
    <property type="evidence" value="ECO:0007669"/>
    <property type="project" value="UniProtKB-UniRule"/>
</dbReference>
<feature type="active site" description="Proton acceptor" evidence="16">
    <location>
        <position position="109"/>
    </location>
</feature>
<dbReference type="GO" id="GO:0005737">
    <property type="term" value="C:cytoplasm"/>
    <property type="evidence" value="ECO:0007669"/>
    <property type="project" value="UniProtKB-SubCell"/>
</dbReference>
<keyword evidence="16" id="KW-0479">Metal-binding</keyword>
<evidence type="ECO:0000256" key="12">
    <source>
        <dbReference type="ARBA" id="ARBA00022958"/>
    </source>
</evidence>
<evidence type="ECO:0000256" key="7">
    <source>
        <dbReference type="ARBA" id="ARBA00022490"/>
    </source>
</evidence>